<accession>A0A4Q7P082</accession>
<feature type="transmembrane region" description="Helical" evidence="7">
    <location>
        <begin position="41"/>
        <end position="65"/>
    </location>
</feature>
<dbReference type="AlphaFoldDB" id="A0A4Q7P082"/>
<evidence type="ECO:0000313" key="9">
    <source>
        <dbReference type="Proteomes" id="UP000292927"/>
    </source>
</evidence>
<comment type="subcellular location">
    <subcellularLocation>
        <location evidence="1">Membrane</location>
        <topology evidence="1">Multi-pass membrane protein</topology>
    </subcellularLocation>
</comment>
<keyword evidence="4 7" id="KW-1133">Transmembrane helix</keyword>
<keyword evidence="5 7" id="KW-0472">Membrane</keyword>
<dbReference type="GO" id="GO:0015293">
    <property type="term" value="F:symporter activity"/>
    <property type="evidence" value="ECO:0007669"/>
    <property type="project" value="UniProtKB-KW"/>
</dbReference>
<feature type="transmembrane region" description="Helical" evidence="7">
    <location>
        <begin position="86"/>
        <end position="110"/>
    </location>
</feature>
<keyword evidence="6" id="KW-0769">Symport</keyword>
<dbReference type="NCBIfam" id="NF037979">
    <property type="entry name" value="Na_transp"/>
    <property type="match status" value="1"/>
</dbReference>
<keyword evidence="9" id="KW-1185">Reference proteome</keyword>
<feature type="transmembrane region" description="Helical" evidence="7">
    <location>
        <begin position="12"/>
        <end position="29"/>
    </location>
</feature>
<evidence type="ECO:0000256" key="7">
    <source>
        <dbReference type="SAM" id="Phobius"/>
    </source>
</evidence>
<dbReference type="InterPro" id="IPR037272">
    <property type="entry name" value="SNS_sf"/>
</dbReference>
<dbReference type="CDD" id="cd10336">
    <property type="entry name" value="SLC6sbd_Tyt1-Like"/>
    <property type="match status" value="1"/>
</dbReference>
<dbReference type="RefSeq" id="WP_130436045.1">
    <property type="nucleotide sequence ID" value="NZ_SGXF01000006.1"/>
</dbReference>
<evidence type="ECO:0000256" key="3">
    <source>
        <dbReference type="ARBA" id="ARBA00022692"/>
    </source>
</evidence>
<dbReference type="PANTHER" id="PTHR42948">
    <property type="entry name" value="TRANSPORTER"/>
    <property type="match status" value="1"/>
</dbReference>
<evidence type="ECO:0000256" key="5">
    <source>
        <dbReference type="ARBA" id="ARBA00023136"/>
    </source>
</evidence>
<dbReference type="PANTHER" id="PTHR42948:SF1">
    <property type="entry name" value="TRANSPORTER"/>
    <property type="match status" value="1"/>
</dbReference>
<feature type="transmembrane region" description="Helical" evidence="7">
    <location>
        <begin position="251"/>
        <end position="272"/>
    </location>
</feature>
<feature type="transmembrane region" description="Helical" evidence="7">
    <location>
        <begin position="140"/>
        <end position="157"/>
    </location>
</feature>
<dbReference type="Proteomes" id="UP000292927">
    <property type="component" value="Unassembled WGS sequence"/>
</dbReference>
<evidence type="ECO:0000256" key="2">
    <source>
        <dbReference type="ARBA" id="ARBA00022448"/>
    </source>
</evidence>
<dbReference type="GO" id="GO:0016020">
    <property type="term" value="C:membrane"/>
    <property type="evidence" value="ECO:0007669"/>
    <property type="project" value="UniProtKB-SubCell"/>
</dbReference>
<keyword evidence="3 6" id="KW-0812">Transmembrane</keyword>
<feature type="transmembrane region" description="Helical" evidence="7">
    <location>
        <begin position="209"/>
        <end position="230"/>
    </location>
</feature>
<evidence type="ECO:0000256" key="6">
    <source>
        <dbReference type="RuleBase" id="RU003732"/>
    </source>
</evidence>
<proteinExistence type="inferred from homology"/>
<feature type="transmembrane region" description="Helical" evidence="7">
    <location>
        <begin position="340"/>
        <end position="363"/>
    </location>
</feature>
<dbReference type="PROSITE" id="PS50267">
    <property type="entry name" value="NA_NEUROTRAN_SYMP_3"/>
    <property type="match status" value="1"/>
</dbReference>
<gene>
    <name evidence="8" type="ORF">EV209_2803</name>
</gene>
<comment type="similarity">
    <text evidence="6">Belongs to the sodium:neurotransmitter symporter (SNF) (TC 2.A.22) family.</text>
</comment>
<evidence type="ECO:0000256" key="4">
    <source>
        <dbReference type="ARBA" id="ARBA00022989"/>
    </source>
</evidence>
<dbReference type="InterPro" id="IPR000175">
    <property type="entry name" value="Na/ntran_symport"/>
</dbReference>
<dbReference type="PRINTS" id="PR00176">
    <property type="entry name" value="NANEUSMPORT"/>
</dbReference>
<feature type="transmembrane region" description="Helical" evidence="7">
    <location>
        <begin position="425"/>
        <end position="449"/>
    </location>
</feature>
<dbReference type="EMBL" id="SGXF01000006">
    <property type="protein sequence ID" value="RZS93054.1"/>
    <property type="molecule type" value="Genomic_DNA"/>
</dbReference>
<dbReference type="PROSITE" id="PS00610">
    <property type="entry name" value="NA_NEUROTRAN_SYMP_1"/>
    <property type="match status" value="1"/>
</dbReference>
<feature type="transmembrane region" description="Helical" evidence="7">
    <location>
        <begin position="169"/>
        <end position="189"/>
    </location>
</feature>
<evidence type="ECO:0000313" key="8">
    <source>
        <dbReference type="EMBL" id="RZS93054.1"/>
    </source>
</evidence>
<comment type="caution">
    <text evidence="8">The sequence shown here is derived from an EMBL/GenBank/DDBJ whole genome shotgun (WGS) entry which is preliminary data.</text>
</comment>
<organism evidence="8 9">
    <name type="scientific">Cuneatibacter caecimuris</name>
    <dbReference type="NCBI Taxonomy" id="1796618"/>
    <lineage>
        <taxon>Bacteria</taxon>
        <taxon>Bacillati</taxon>
        <taxon>Bacillota</taxon>
        <taxon>Clostridia</taxon>
        <taxon>Lachnospirales</taxon>
        <taxon>Lachnospiraceae</taxon>
        <taxon>Cuneatibacter</taxon>
    </lineage>
</organism>
<dbReference type="Pfam" id="PF00209">
    <property type="entry name" value="SNF"/>
    <property type="match status" value="2"/>
</dbReference>
<evidence type="ECO:0000256" key="1">
    <source>
        <dbReference type="ARBA" id="ARBA00004141"/>
    </source>
</evidence>
<reference evidence="8 9" key="1">
    <citation type="submission" date="2019-02" db="EMBL/GenBank/DDBJ databases">
        <title>Genomic Encyclopedia of Type Strains, Phase IV (KMG-IV): sequencing the most valuable type-strain genomes for metagenomic binning, comparative biology and taxonomic classification.</title>
        <authorList>
            <person name="Goeker M."/>
        </authorList>
    </citation>
    <scope>NUCLEOTIDE SEQUENCE [LARGE SCALE GENOMIC DNA]</scope>
    <source>
        <strain evidence="8 9">DSM 29486</strain>
    </source>
</reference>
<keyword evidence="2 6" id="KW-0813">Transport</keyword>
<sequence length="451" mass="48699">MKEKRGSFSGRIGFVLAAAGSAVGLGNIWRFPYLTAKYGGGIFLLVYLILAVTFGFALMIGEIALGRKTGKSAIEAFSSLNPRWGFLGKLASVVPVIIFPYYCVIGGWVLKYTGVFLTGNGQAAAGEGFFKNFTSQPVEPVIWLSVFIIATAVIVIFGVEKGVEKASKVLMPVLAVLAVGVAAFVVLQPEAKEGLKFYLMPDFSSFSPLTVLAAMGQLFYSMSLAMGIMITYGSYMKKDVKLEASVKQIEVFDFSIAFIAGLMIIPAVFAYGNGGDINASGPGLMFDALPKVFSNMGGFGSVIGSVFFILVLFAALTSSISLMETIVSILQDKLRWNRKLSCLIVALLAIAIGIPSSLGFGLWQGVQPLGMSILDFFDFISNSVLMPVVAFLTCLFIGYVIKPETIDEEIELNGPFRRKKLFRIFIRYVAPVFIIAILLSSIASSLGWIKI</sequence>
<feature type="transmembrane region" description="Helical" evidence="7">
    <location>
        <begin position="292"/>
        <end position="319"/>
    </location>
</feature>
<protein>
    <recommendedName>
        <fullName evidence="6">Transporter</fullName>
    </recommendedName>
</protein>
<dbReference type="SUPFAM" id="SSF161070">
    <property type="entry name" value="SNF-like"/>
    <property type="match status" value="1"/>
</dbReference>
<name>A0A4Q7P082_9FIRM</name>
<dbReference type="OrthoDB" id="9762833at2"/>
<feature type="transmembrane region" description="Helical" evidence="7">
    <location>
        <begin position="383"/>
        <end position="401"/>
    </location>
</feature>
<dbReference type="InterPro" id="IPR047218">
    <property type="entry name" value="YocR/YhdH-like"/>
</dbReference>